<reference evidence="3 4" key="1">
    <citation type="submission" date="2017-10" db="EMBL/GenBank/DDBJ databases">
        <title>Two draft genome sequences of Pusillimonas sp. strains isolated from a nitrate- and radionuclide-contaminated groundwater in Russia.</title>
        <authorList>
            <person name="Grouzdev D.S."/>
            <person name="Tourova T.P."/>
            <person name="Goeva M.A."/>
            <person name="Babich T.L."/>
            <person name="Sokolova D.S."/>
            <person name="Abdullin R."/>
            <person name="Poltaraus A.B."/>
            <person name="Toshchakov S.V."/>
            <person name="Nazina T.N."/>
        </authorList>
    </citation>
    <scope>NUCLEOTIDE SEQUENCE [LARGE SCALE GENOMIC DNA]</scope>
    <source>
        <strain evidence="3 4">JR1/69-2-13</strain>
    </source>
</reference>
<dbReference type="SUPFAM" id="SSF89796">
    <property type="entry name" value="CoA-transferase family III (CaiB/BaiF)"/>
    <property type="match status" value="1"/>
</dbReference>
<proteinExistence type="predicted"/>
<evidence type="ECO:0000256" key="2">
    <source>
        <dbReference type="SAM" id="MobiDB-lite"/>
    </source>
</evidence>
<feature type="region of interest" description="Disordered" evidence="2">
    <location>
        <begin position="361"/>
        <end position="393"/>
    </location>
</feature>
<evidence type="ECO:0000313" key="4">
    <source>
        <dbReference type="Proteomes" id="UP000234328"/>
    </source>
</evidence>
<gene>
    <name evidence="3" type="ORF">CR155_00205</name>
</gene>
<dbReference type="OrthoDB" id="5294844at2"/>
<dbReference type="Gene3D" id="3.30.1540.10">
    <property type="entry name" value="formyl-coa transferase, domain 3"/>
    <property type="match status" value="1"/>
</dbReference>
<name>A0A2N4ULN1_9BURK</name>
<dbReference type="InterPro" id="IPR003673">
    <property type="entry name" value="CoA-Trfase_fam_III"/>
</dbReference>
<dbReference type="Proteomes" id="UP000234328">
    <property type="component" value="Unassembled WGS sequence"/>
</dbReference>
<evidence type="ECO:0000256" key="1">
    <source>
        <dbReference type="ARBA" id="ARBA00022679"/>
    </source>
</evidence>
<dbReference type="InterPro" id="IPR050483">
    <property type="entry name" value="CoA-transferase_III_domain"/>
</dbReference>
<organism evidence="3 4">
    <name type="scientific">Pollutimonas nitritireducens</name>
    <dbReference type="NCBI Taxonomy" id="2045209"/>
    <lineage>
        <taxon>Bacteria</taxon>
        <taxon>Pseudomonadati</taxon>
        <taxon>Pseudomonadota</taxon>
        <taxon>Betaproteobacteria</taxon>
        <taxon>Burkholderiales</taxon>
        <taxon>Alcaligenaceae</taxon>
        <taxon>Pollutimonas</taxon>
    </lineage>
</organism>
<dbReference type="EMBL" id="PDNV01000001">
    <property type="protein sequence ID" value="PLC55926.1"/>
    <property type="molecule type" value="Genomic_DNA"/>
</dbReference>
<protein>
    <submittedName>
        <fullName evidence="3">CoA transferase</fullName>
    </submittedName>
</protein>
<sequence length="393" mass="42547">MGPYATQILGDLGADVIKLESPTGDNMRAVGPMRNPGMGAIYLHLNRNKRSIVLDLKTPEGRQACLDVAKTVDVLLYNVRPQAMARLGLSYEDLANANPKLVYVGAYGFGSNGPYAGKPAYDDLIQGMTAIASLYQQNSGDVPRYAPLTLADRAVGMQVAIAMLAGVIQARASGQGQAIEVPMFEAMAQLVLGDHLGGETFSPAEGSTGYARLLVPYRRPYATANGYVSVLIYNDKHWSRFFEIIGRSDLLQDPRFSTHTARAQHIDEAYCFVSETLATNTSEYWLQAFNAADIPSAPLYCVDDLIADPHLKQVGMLKDLQHPSEGAIRSPAPVGNYSRTPLSIRRNAPRLGEHTEEVLREAGLADTAIDSVTGTRPTDTTDTTDTTDNGKLP</sequence>
<dbReference type="InterPro" id="IPR023606">
    <property type="entry name" value="CoA-Trfase_III_dom_1_sf"/>
</dbReference>
<dbReference type="Pfam" id="PF02515">
    <property type="entry name" value="CoA_transf_3"/>
    <property type="match status" value="1"/>
</dbReference>
<dbReference type="InterPro" id="IPR044855">
    <property type="entry name" value="CoA-Trfase_III_dom3_sf"/>
</dbReference>
<evidence type="ECO:0000313" key="3">
    <source>
        <dbReference type="EMBL" id="PLC55926.1"/>
    </source>
</evidence>
<dbReference type="Gene3D" id="3.40.50.10540">
    <property type="entry name" value="Crotonobetainyl-coa:carnitine coa-transferase, domain 1"/>
    <property type="match status" value="1"/>
</dbReference>
<comment type="caution">
    <text evidence="3">The sequence shown here is derived from an EMBL/GenBank/DDBJ whole genome shotgun (WGS) entry which is preliminary data.</text>
</comment>
<accession>A0A2N4ULN1</accession>
<keyword evidence="1 3" id="KW-0808">Transferase</keyword>
<dbReference type="PANTHER" id="PTHR48207">
    <property type="entry name" value="SUCCINATE--HYDROXYMETHYLGLUTARATE COA-TRANSFERASE"/>
    <property type="match status" value="1"/>
</dbReference>
<dbReference type="AlphaFoldDB" id="A0A2N4ULN1"/>
<dbReference type="PANTHER" id="PTHR48207:SF4">
    <property type="entry name" value="BLL6097 PROTEIN"/>
    <property type="match status" value="1"/>
</dbReference>
<dbReference type="GO" id="GO:0008410">
    <property type="term" value="F:CoA-transferase activity"/>
    <property type="evidence" value="ECO:0007669"/>
    <property type="project" value="TreeGrafter"/>
</dbReference>
<feature type="compositionally biased region" description="Low complexity" evidence="2">
    <location>
        <begin position="378"/>
        <end position="387"/>
    </location>
</feature>
<keyword evidence="4" id="KW-1185">Reference proteome</keyword>